<feature type="compositionally biased region" description="Basic and acidic residues" evidence="3">
    <location>
        <begin position="566"/>
        <end position="583"/>
    </location>
</feature>
<dbReference type="GO" id="GO:0005654">
    <property type="term" value="C:nucleoplasm"/>
    <property type="evidence" value="ECO:0000318"/>
    <property type="project" value="GO_Central"/>
</dbReference>
<dbReference type="SUPFAM" id="SSF46689">
    <property type="entry name" value="Homeodomain-like"/>
    <property type="match status" value="1"/>
</dbReference>
<dbReference type="Gramene" id="ONI28353">
    <property type="protein sequence ID" value="ONI28353"/>
    <property type="gene ID" value="PRUPE_1G139300"/>
</dbReference>
<keyword evidence="2" id="KW-0539">Nucleus</keyword>
<dbReference type="AlphaFoldDB" id="A0A251QXC4"/>
<dbReference type="SMART" id="SM00717">
    <property type="entry name" value="SANT"/>
    <property type="match status" value="1"/>
</dbReference>
<name>A0A251QXC4_PRUPE</name>
<dbReference type="GO" id="GO:0017053">
    <property type="term" value="C:transcription repressor complex"/>
    <property type="evidence" value="ECO:0007669"/>
    <property type="project" value="InterPro"/>
</dbReference>
<dbReference type="InterPro" id="IPR001005">
    <property type="entry name" value="SANT/Myb"/>
</dbReference>
<dbReference type="SMART" id="SM01135">
    <property type="entry name" value="DIRP"/>
    <property type="match status" value="1"/>
</dbReference>
<dbReference type="GO" id="GO:0051726">
    <property type="term" value="P:regulation of cell cycle"/>
    <property type="evidence" value="ECO:0000318"/>
    <property type="project" value="GO_Central"/>
</dbReference>
<organism evidence="5 6">
    <name type="scientific">Prunus persica</name>
    <name type="common">Peach</name>
    <name type="synonym">Amygdalus persica</name>
    <dbReference type="NCBI Taxonomy" id="3760"/>
    <lineage>
        <taxon>Eukaryota</taxon>
        <taxon>Viridiplantae</taxon>
        <taxon>Streptophyta</taxon>
        <taxon>Embryophyta</taxon>
        <taxon>Tracheophyta</taxon>
        <taxon>Spermatophyta</taxon>
        <taxon>Magnoliopsida</taxon>
        <taxon>eudicotyledons</taxon>
        <taxon>Gunneridae</taxon>
        <taxon>Pentapetalae</taxon>
        <taxon>rosids</taxon>
        <taxon>fabids</taxon>
        <taxon>Rosales</taxon>
        <taxon>Rosaceae</taxon>
        <taxon>Amygdaloideae</taxon>
        <taxon>Amygdaleae</taxon>
        <taxon>Prunus</taxon>
    </lineage>
</organism>
<dbReference type="OrthoDB" id="2339771at2759"/>
<protein>
    <recommendedName>
        <fullName evidence="4">SANT domain-containing protein</fullName>
    </recommendedName>
</protein>
<dbReference type="Pfam" id="PF06584">
    <property type="entry name" value="DIRP"/>
    <property type="match status" value="1"/>
</dbReference>
<feature type="compositionally biased region" description="Polar residues" evidence="3">
    <location>
        <begin position="197"/>
        <end position="208"/>
    </location>
</feature>
<feature type="compositionally biased region" description="Polar residues" evidence="3">
    <location>
        <begin position="544"/>
        <end position="562"/>
    </location>
</feature>
<dbReference type="PANTHER" id="PTHR21689">
    <property type="entry name" value="LIN-9"/>
    <property type="match status" value="1"/>
</dbReference>
<feature type="region of interest" description="Disordered" evidence="3">
    <location>
        <begin position="539"/>
        <end position="594"/>
    </location>
</feature>
<reference evidence="5" key="2">
    <citation type="submission" date="2016-12" db="EMBL/GenBank/DDBJ databases">
        <title>WGS assembly of Prunus persica.</title>
        <authorList>
            <person name="Verde I."/>
            <person name="Jenkins J."/>
            <person name="Dondini L."/>
            <person name="Micali S."/>
            <person name="Pagliarani G."/>
            <person name="Vendramin E."/>
            <person name="Paris R."/>
            <person name="Aramini V."/>
            <person name="Gazza L."/>
            <person name="Rossini L."/>
            <person name="Bassi D."/>
            <person name="Troggio M."/>
            <person name="Shu S."/>
            <person name="Grimwood J.H."/>
            <person name="Tartarini S."/>
            <person name="Dettori M.T."/>
            <person name="Schmutz J."/>
        </authorList>
    </citation>
    <scope>NUCLEOTIDE SEQUENCE</scope>
</reference>
<feature type="region of interest" description="Disordered" evidence="3">
    <location>
        <begin position="118"/>
        <end position="163"/>
    </location>
</feature>
<feature type="compositionally biased region" description="Basic and acidic residues" evidence="3">
    <location>
        <begin position="142"/>
        <end position="159"/>
    </location>
</feature>
<dbReference type="eggNOG" id="KOG1019">
    <property type="taxonomic scope" value="Eukaryota"/>
</dbReference>
<keyword evidence="6" id="KW-1185">Reference proteome</keyword>
<dbReference type="GO" id="GO:0003677">
    <property type="term" value="F:DNA binding"/>
    <property type="evidence" value="ECO:0000318"/>
    <property type="project" value="GO_Central"/>
</dbReference>
<feature type="domain" description="SANT" evidence="4">
    <location>
        <begin position="42"/>
        <end position="79"/>
    </location>
</feature>
<dbReference type="Pfam" id="PF00249">
    <property type="entry name" value="Myb_DNA-binding"/>
    <property type="match status" value="1"/>
</dbReference>
<evidence type="ECO:0000259" key="4">
    <source>
        <dbReference type="PROSITE" id="PS51293"/>
    </source>
</evidence>
<accession>A0A251QXC4</accession>
<dbReference type="InterPro" id="IPR009057">
    <property type="entry name" value="Homeodomain-like_sf"/>
</dbReference>
<feature type="region of interest" description="Disordered" evidence="3">
    <location>
        <begin position="239"/>
        <end position="263"/>
    </location>
</feature>
<dbReference type="Gene3D" id="1.20.58.1880">
    <property type="match status" value="1"/>
</dbReference>
<dbReference type="SMR" id="A0A251QXC4"/>
<feature type="region of interest" description="Disordered" evidence="3">
    <location>
        <begin position="18"/>
        <end position="40"/>
    </location>
</feature>
<evidence type="ECO:0000256" key="2">
    <source>
        <dbReference type="ARBA" id="ARBA00023242"/>
    </source>
</evidence>
<dbReference type="PANTHER" id="PTHR21689:SF2">
    <property type="entry name" value="PROTEIN LIN-9 HOMOLOG"/>
    <property type="match status" value="1"/>
</dbReference>
<feature type="region of interest" description="Disordered" evidence="3">
    <location>
        <begin position="180"/>
        <end position="208"/>
    </location>
</feature>
<dbReference type="STRING" id="3760.A0A251QXC4"/>
<feature type="compositionally biased region" description="Basic residues" evidence="3">
    <location>
        <begin position="180"/>
        <end position="190"/>
    </location>
</feature>
<dbReference type="Gramene" id="ONI28354">
    <property type="protein sequence ID" value="ONI28354"/>
    <property type="gene ID" value="PRUPE_1G139300"/>
</dbReference>
<evidence type="ECO:0000256" key="1">
    <source>
        <dbReference type="ARBA" id="ARBA00004123"/>
    </source>
</evidence>
<gene>
    <name evidence="5" type="ORF">PRUPE_1G139300</name>
</gene>
<dbReference type="GO" id="GO:0006357">
    <property type="term" value="P:regulation of transcription by RNA polymerase II"/>
    <property type="evidence" value="ECO:0000318"/>
    <property type="project" value="GO_Central"/>
</dbReference>
<dbReference type="Proteomes" id="UP000006882">
    <property type="component" value="Chromosome G1"/>
</dbReference>
<dbReference type="PROSITE" id="PS51293">
    <property type="entry name" value="SANT"/>
    <property type="match status" value="1"/>
</dbReference>
<evidence type="ECO:0000256" key="3">
    <source>
        <dbReference type="SAM" id="MobiDB-lite"/>
    </source>
</evidence>
<dbReference type="InterPro" id="IPR010561">
    <property type="entry name" value="LIN-9/ALY1"/>
</dbReference>
<comment type="subcellular location">
    <subcellularLocation>
        <location evidence="1">Nucleus</location>
    </subcellularLocation>
</comment>
<evidence type="ECO:0000313" key="6">
    <source>
        <dbReference type="Proteomes" id="UP000006882"/>
    </source>
</evidence>
<dbReference type="EMBL" id="CM007651">
    <property type="protein sequence ID" value="ONI28354.1"/>
    <property type="molecule type" value="Genomic_DNA"/>
</dbReference>
<dbReference type="EMBL" id="CM007651">
    <property type="protein sequence ID" value="ONI28353.1"/>
    <property type="molecule type" value="Genomic_DNA"/>
</dbReference>
<evidence type="ECO:0000313" key="5">
    <source>
        <dbReference type="EMBL" id="ONI28353.1"/>
    </source>
</evidence>
<dbReference type="InterPro" id="IPR017884">
    <property type="entry name" value="SANT_dom"/>
</dbReference>
<dbReference type="GO" id="GO:0006351">
    <property type="term" value="P:DNA-templated transcription"/>
    <property type="evidence" value="ECO:0007669"/>
    <property type="project" value="InterPro"/>
</dbReference>
<sequence length="1166" mass="130308">MAPSRKSRSVNKRFSYMNEAASNKYGDNANKTGQKKRKLSDMLGPQWTKEELENFYEAYRKYGKDWKKVASVVRHRSVEMVEALYSMNKAYLSLPEGVASVVGLIAMMTDHYCVLGGSDSEQENNEDAETSRKPQKHARSKLRSESSKGLEGHIPDFSESHPMASTSDCLSLLKNRRSGIRPHAVKKRTPRVPVAYSNDQDNSRKYSSPARQGLKLNADANNNDVAHEIALALTEASHRGGSPLVSWTPKRKAKGTTPSPVRNGERMCVESEVTNARLHGCEMDEGGCELSLGSTEADNDYYDRNEKYAMGREGTGTLEVQQRRKRYFVKKKEVDESKNKHVEDIKEACSGTEEGQKLGAIKGKLDTKVAKSARSFYKDTRKKSKKALIGGDEGSPFDALQTLADLSLMMPEAADTESSAHVKEDNFNIANKSKLKGSRPIPGVEHAVFKTSKLGKLGEGVHQSNSGLQKRKQKSLSFKIYNEAQTDCYASDNEKIEATVEVKKSASKGKRSSHYTTHPKQGKLVKKTLWNASTTIDRKREENNSGLSTVQVPSANPANLPTKNKGKWEMDMQKSSIQKDTKSPESILDDQPDKLGPSFRNRELNIKEKLSNCLSRYQVRRWCAFEWFYSAIDYPWFAKREFVEYLDHVGLGHVPRLTRVEWGVIRSSLGRPRRFSEQFLKEEKEKLNQYRESVRTHYAELNAGTREGLPTDLARPLSVGQHVIAFHPRAREIHNGIVLTVDHSRCSVQFDQPELGVEYIMDVDCMPLHPAENLPASFRKHNVTVNRYIENLKELKINEQLKEGTTKGYMKISSSDKLVSTGVPGYILPSNHRINKSSKQTGVKSSSFNVQAKVGPGETASTRVANYQPSIPAQTQAKEADVQAIYELTRALDKKEAVVSELRRMNDEVFENQRDEDNSIRDSEPFKKEYAAVLLQLSQVNDQVSSALLCLRQRNTYRGSSPHTVVKTMDNLSGPGSLSNSYGYSCDVQESASHMREIVESSRAKAHKMVDAAMQAFSSLRKENNFDKIEEVIDFVSNRLSDDAGMLAMGSSTTLADPIPFSQDQLTSCTSKPLATGCAHDPPKSNNLSNQSEEKLLSDLIVNCVAAFMMIQTCTARQFPPADVAQVLDHAVTSLQPFCPQNLSVYGEIQKCMGIIRNQIMALVPT</sequence>
<proteinExistence type="predicted"/>
<dbReference type="CDD" id="cd00167">
    <property type="entry name" value="SANT"/>
    <property type="match status" value="1"/>
</dbReference>
<reference evidence="5 6" key="1">
    <citation type="journal article" date="2013" name="Nat. Genet.">
        <title>The high-quality draft genome of peach (Prunus persica) identifies unique patterns of genetic diversity, domestication and genome evolution.</title>
        <authorList>
            <consortium name="International Peach Genome Initiative"/>
            <person name="Verde I."/>
            <person name="Abbott A.G."/>
            <person name="Scalabrin S."/>
            <person name="Jung S."/>
            <person name="Shu S."/>
            <person name="Marroni F."/>
            <person name="Zhebentyayeva T."/>
            <person name="Dettori M.T."/>
            <person name="Grimwood J."/>
            <person name="Cattonaro F."/>
            <person name="Zuccolo A."/>
            <person name="Rossini L."/>
            <person name="Jenkins J."/>
            <person name="Vendramin E."/>
            <person name="Meisel L.A."/>
            <person name="Decroocq V."/>
            <person name="Sosinski B."/>
            <person name="Prochnik S."/>
            <person name="Mitros T."/>
            <person name="Policriti A."/>
            <person name="Cipriani G."/>
            <person name="Dondini L."/>
            <person name="Ficklin S."/>
            <person name="Goodstein D.M."/>
            <person name="Xuan P."/>
            <person name="Del Fabbro C."/>
            <person name="Aramini V."/>
            <person name="Copetti D."/>
            <person name="Gonzalez S."/>
            <person name="Horner D.S."/>
            <person name="Falchi R."/>
            <person name="Lucas S."/>
            <person name="Mica E."/>
            <person name="Maldonado J."/>
            <person name="Lazzari B."/>
            <person name="Bielenberg D."/>
            <person name="Pirona R."/>
            <person name="Miculan M."/>
            <person name="Barakat A."/>
            <person name="Testolin R."/>
            <person name="Stella A."/>
            <person name="Tartarini S."/>
            <person name="Tonutti P."/>
            <person name="Arus P."/>
            <person name="Orellana A."/>
            <person name="Wells C."/>
            <person name="Main D."/>
            <person name="Vizzotto G."/>
            <person name="Silva H."/>
            <person name="Salamini F."/>
            <person name="Schmutz J."/>
            <person name="Morgante M."/>
            <person name="Rokhsar D.S."/>
        </authorList>
    </citation>
    <scope>NUCLEOTIDE SEQUENCE [LARGE SCALE GENOMIC DNA]</scope>
    <source>
        <strain evidence="6">cv. Nemared</strain>
    </source>
</reference>
<dbReference type="InterPro" id="IPR033471">
    <property type="entry name" value="DIRP"/>
</dbReference>